<evidence type="ECO:0000313" key="2">
    <source>
        <dbReference type="EMBL" id="CAK9159859.1"/>
    </source>
</evidence>
<sequence length="126" mass="13028">MAEISSEIGGSDLLLEFDDMEVGSNSGSGHVWAKKDRGPPFENVEMTWRIRGVMADVRPKVVLAGEGVKGGGGTSSGGKRKTIEAGEDVGLDDSRVQGREHGSCALLEGGGGGGGGVWLCFRGGRH</sequence>
<gene>
    <name evidence="2" type="ORF">ILEXP_LOCUS28570</name>
</gene>
<evidence type="ECO:0000313" key="3">
    <source>
        <dbReference type="Proteomes" id="UP001642360"/>
    </source>
</evidence>
<dbReference type="Proteomes" id="UP001642360">
    <property type="component" value="Unassembled WGS sequence"/>
</dbReference>
<keyword evidence="3" id="KW-1185">Reference proteome</keyword>
<protein>
    <submittedName>
        <fullName evidence="2">Uncharacterized protein</fullName>
    </submittedName>
</protein>
<feature type="region of interest" description="Disordered" evidence="1">
    <location>
        <begin position="65"/>
        <end position="95"/>
    </location>
</feature>
<dbReference type="AlphaFoldDB" id="A0ABC8SRU0"/>
<proteinExistence type="predicted"/>
<organism evidence="2 3">
    <name type="scientific">Ilex paraguariensis</name>
    <name type="common">yerba mate</name>
    <dbReference type="NCBI Taxonomy" id="185542"/>
    <lineage>
        <taxon>Eukaryota</taxon>
        <taxon>Viridiplantae</taxon>
        <taxon>Streptophyta</taxon>
        <taxon>Embryophyta</taxon>
        <taxon>Tracheophyta</taxon>
        <taxon>Spermatophyta</taxon>
        <taxon>Magnoliopsida</taxon>
        <taxon>eudicotyledons</taxon>
        <taxon>Gunneridae</taxon>
        <taxon>Pentapetalae</taxon>
        <taxon>asterids</taxon>
        <taxon>campanulids</taxon>
        <taxon>Aquifoliales</taxon>
        <taxon>Aquifoliaceae</taxon>
        <taxon>Ilex</taxon>
    </lineage>
</organism>
<dbReference type="EMBL" id="CAUOFW020003414">
    <property type="protein sequence ID" value="CAK9159859.1"/>
    <property type="molecule type" value="Genomic_DNA"/>
</dbReference>
<comment type="caution">
    <text evidence="2">The sequence shown here is derived from an EMBL/GenBank/DDBJ whole genome shotgun (WGS) entry which is preliminary data.</text>
</comment>
<feature type="compositionally biased region" description="Gly residues" evidence="1">
    <location>
        <begin position="67"/>
        <end position="76"/>
    </location>
</feature>
<evidence type="ECO:0000256" key="1">
    <source>
        <dbReference type="SAM" id="MobiDB-lite"/>
    </source>
</evidence>
<accession>A0ABC8SRU0</accession>
<name>A0ABC8SRU0_9AQUA</name>
<reference evidence="2 3" key="1">
    <citation type="submission" date="2024-02" db="EMBL/GenBank/DDBJ databases">
        <authorList>
            <person name="Vignale AGUSTIN F."/>
            <person name="Sosa J E."/>
            <person name="Modenutti C."/>
        </authorList>
    </citation>
    <scope>NUCLEOTIDE SEQUENCE [LARGE SCALE GENOMIC DNA]</scope>
</reference>